<dbReference type="EMBL" id="CP003630">
    <property type="protein sequence ID" value="AFZ20951.1"/>
    <property type="molecule type" value="Genomic_DNA"/>
</dbReference>
<feature type="compositionally biased region" description="Polar residues" evidence="3">
    <location>
        <begin position="413"/>
        <end position="429"/>
    </location>
</feature>
<dbReference type="PIRSF" id="PIRSF005897">
    <property type="entry name" value="RR_PatA"/>
    <property type="match status" value="1"/>
</dbReference>
<dbReference type="InterPro" id="IPR025497">
    <property type="entry name" value="PatA-like_N"/>
</dbReference>
<dbReference type="Pfam" id="PF14332">
    <property type="entry name" value="DUF4388"/>
    <property type="match status" value="1"/>
</dbReference>
<dbReference type="PROSITE" id="PS50110">
    <property type="entry name" value="RESPONSE_REGULATORY"/>
    <property type="match status" value="1"/>
</dbReference>
<feature type="modified residue" description="4-aspartylphosphate" evidence="2">
    <location>
        <position position="335"/>
    </location>
</feature>
<dbReference type="InterPro" id="IPR001789">
    <property type="entry name" value="Sig_transdc_resp-reg_receiver"/>
</dbReference>
<keyword evidence="6" id="KW-1185">Reference proteome</keyword>
<sequence>MQGTLNEIDIRSILQLIELGQRTGELLVEAYSFPINNTGGDLSSKPFAFGRPYQETKPKRRSGPFWFVFFLNGKIAYASDSERSLSRLRDYLRRYKANTALDHLELPSIDSINAPEYGYLWALLEKHILTPAQGRSIIQSMIRETLFDLLSLHNGYFVFEVSPALAPQLTTLEIAPLVTKIMKQVQEWKQFHPHIQSPNQCPVITDMVQLRAALPETAFKTLRQWADGKTSLRQLSRYLNRDILTVAKAIYPYVRKGWVQLVSATAHEASTPRWDGEAKGIPQVPRIVCIDDDMAIGKTVEYILQAKGYEVTAIRDPVQALTLVFQSKPDLILCDLAMPELDGYEICGMLRQSTAFRQTPIIMLTGKDGFIDRVRARMVGSTDYLTKPFGASELLMLLEKYIGWVDIKKSQDENSSPVGLNQEIEQTDITKPASA</sequence>
<feature type="domain" description="Response regulatory" evidence="4">
    <location>
        <begin position="286"/>
        <end position="402"/>
    </location>
</feature>
<name>K9WMC2_9CYAN</name>
<evidence type="ECO:0000256" key="2">
    <source>
        <dbReference type="PROSITE-ProRule" id="PRU00169"/>
    </source>
</evidence>
<dbReference type="PANTHER" id="PTHR44591:SF3">
    <property type="entry name" value="RESPONSE REGULATORY DOMAIN-CONTAINING PROTEIN"/>
    <property type="match status" value="1"/>
</dbReference>
<dbReference type="RefSeq" id="WP_015185084.1">
    <property type="nucleotide sequence ID" value="NC_019738.1"/>
</dbReference>
<dbReference type="HOGENOM" id="CLU_031371_1_0_3"/>
<dbReference type="InterPro" id="IPR024186">
    <property type="entry name" value="Sig_transdc_resp-reg_PatA"/>
</dbReference>
<dbReference type="InterPro" id="IPR050595">
    <property type="entry name" value="Bact_response_regulator"/>
</dbReference>
<keyword evidence="5" id="KW-0238">DNA-binding</keyword>
<protein>
    <submittedName>
        <fullName evidence="5">Response regulator with CheY-like receiver domain and winged-helix DNA-binding domain</fullName>
    </submittedName>
</protein>
<dbReference type="InterPro" id="IPR011006">
    <property type="entry name" value="CheY-like_superfamily"/>
</dbReference>
<evidence type="ECO:0000313" key="5">
    <source>
        <dbReference type="EMBL" id="AFZ20951.1"/>
    </source>
</evidence>
<proteinExistence type="predicted"/>
<dbReference type="SMART" id="SM00448">
    <property type="entry name" value="REC"/>
    <property type="match status" value="1"/>
</dbReference>
<reference evidence="5 6" key="1">
    <citation type="submission" date="2012-06" db="EMBL/GenBank/DDBJ databases">
        <title>Finished chromosome of genome of Microcoleus sp. PCC 7113.</title>
        <authorList>
            <consortium name="US DOE Joint Genome Institute"/>
            <person name="Gugger M."/>
            <person name="Coursin T."/>
            <person name="Rippka R."/>
            <person name="Tandeau De Marsac N."/>
            <person name="Huntemann M."/>
            <person name="Wei C.-L."/>
            <person name="Han J."/>
            <person name="Detter J.C."/>
            <person name="Han C."/>
            <person name="Tapia R."/>
            <person name="Chen A."/>
            <person name="Kyrpides N."/>
            <person name="Mavromatis K."/>
            <person name="Markowitz V."/>
            <person name="Szeto E."/>
            <person name="Ivanova N."/>
            <person name="Pagani I."/>
            <person name="Pati A."/>
            <person name="Goodwin L."/>
            <person name="Nordberg H.P."/>
            <person name="Cantor M.N."/>
            <person name="Hua S.X."/>
            <person name="Woyke T."/>
            <person name="Kerfeld C.A."/>
        </authorList>
    </citation>
    <scope>NUCLEOTIDE SEQUENCE [LARGE SCALE GENOMIC DNA]</scope>
    <source>
        <strain evidence="5 6">PCC 7113</strain>
    </source>
</reference>
<dbReference type="AlphaFoldDB" id="K9WMC2"/>
<dbReference type="SUPFAM" id="SSF52172">
    <property type="entry name" value="CheY-like"/>
    <property type="match status" value="1"/>
</dbReference>
<evidence type="ECO:0000256" key="1">
    <source>
        <dbReference type="ARBA" id="ARBA00022553"/>
    </source>
</evidence>
<dbReference type="STRING" id="1173027.Mic7113_5302"/>
<dbReference type="PANTHER" id="PTHR44591">
    <property type="entry name" value="STRESS RESPONSE REGULATOR PROTEIN 1"/>
    <property type="match status" value="1"/>
</dbReference>
<gene>
    <name evidence="5" type="ORF">Mic7113_5302</name>
</gene>
<dbReference type="GO" id="GO:0003677">
    <property type="term" value="F:DNA binding"/>
    <property type="evidence" value="ECO:0007669"/>
    <property type="project" value="UniProtKB-KW"/>
</dbReference>
<keyword evidence="1 2" id="KW-0597">Phosphoprotein</keyword>
<dbReference type="Proteomes" id="UP000010471">
    <property type="component" value="Chromosome"/>
</dbReference>
<dbReference type="Gene3D" id="3.40.50.2300">
    <property type="match status" value="1"/>
</dbReference>
<dbReference type="KEGG" id="mic:Mic7113_5302"/>
<evidence type="ECO:0000259" key="4">
    <source>
        <dbReference type="PROSITE" id="PS50110"/>
    </source>
</evidence>
<feature type="region of interest" description="Disordered" evidence="3">
    <location>
        <begin position="411"/>
        <end position="435"/>
    </location>
</feature>
<dbReference type="PATRIC" id="fig|1173027.3.peg.5874"/>
<accession>K9WMC2</accession>
<dbReference type="eggNOG" id="COG0745">
    <property type="taxonomic scope" value="Bacteria"/>
</dbReference>
<evidence type="ECO:0000313" key="6">
    <source>
        <dbReference type="Proteomes" id="UP000010471"/>
    </source>
</evidence>
<organism evidence="5 6">
    <name type="scientific">Allocoleopsis franciscana PCC 7113</name>
    <dbReference type="NCBI Taxonomy" id="1173027"/>
    <lineage>
        <taxon>Bacteria</taxon>
        <taxon>Bacillati</taxon>
        <taxon>Cyanobacteriota</taxon>
        <taxon>Cyanophyceae</taxon>
        <taxon>Coleofasciculales</taxon>
        <taxon>Coleofasciculaceae</taxon>
        <taxon>Allocoleopsis</taxon>
        <taxon>Allocoleopsis franciscana</taxon>
    </lineage>
</organism>
<dbReference type="OrthoDB" id="525404at2"/>
<dbReference type="GO" id="GO:0000160">
    <property type="term" value="P:phosphorelay signal transduction system"/>
    <property type="evidence" value="ECO:0007669"/>
    <property type="project" value="InterPro"/>
</dbReference>
<evidence type="ECO:0000256" key="3">
    <source>
        <dbReference type="SAM" id="MobiDB-lite"/>
    </source>
</evidence>
<dbReference type="Pfam" id="PF00072">
    <property type="entry name" value="Response_reg"/>
    <property type="match status" value="1"/>
</dbReference>